<reference evidence="8" key="1">
    <citation type="submission" date="2021-03" db="EMBL/GenBank/DDBJ databases">
        <authorList>
            <person name="Kanchanasin P."/>
            <person name="Saeng-In P."/>
            <person name="Phongsopitanun W."/>
            <person name="Yuki M."/>
            <person name="Kudo T."/>
            <person name="Ohkuma M."/>
            <person name="Tanasupawat S."/>
        </authorList>
    </citation>
    <scope>NUCLEOTIDE SEQUENCE</scope>
    <source>
        <strain evidence="8">GKU 128</strain>
    </source>
</reference>
<comment type="caution">
    <text evidence="8">The sequence shown here is derived from an EMBL/GenBank/DDBJ whole genome shotgun (WGS) entry which is preliminary data.</text>
</comment>
<dbReference type="InterPro" id="IPR001647">
    <property type="entry name" value="HTH_TetR"/>
</dbReference>
<dbReference type="RefSeq" id="WP_208263170.1">
    <property type="nucleotide sequence ID" value="NZ_JAGEOJ010000030.1"/>
</dbReference>
<dbReference type="GO" id="GO:0005829">
    <property type="term" value="C:cytosol"/>
    <property type="evidence" value="ECO:0007669"/>
    <property type="project" value="TreeGrafter"/>
</dbReference>
<dbReference type="Gene3D" id="1.10.10.60">
    <property type="entry name" value="Homeodomain-like"/>
    <property type="match status" value="1"/>
</dbReference>
<dbReference type="Gene3D" id="3.20.20.30">
    <property type="entry name" value="Luciferase-like domain"/>
    <property type="match status" value="1"/>
</dbReference>
<organism evidence="8 9">
    <name type="scientific">Actinomadura barringtoniae</name>
    <dbReference type="NCBI Taxonomy" id="1427535"/>
    <lineage>
        <taxon>Bacteria</taxon>
        <taxon>Bacillati</taxon>
        <taxon>Actinomycetota</taxon>
        <taxon>Actinomycetes</taxon>
        <taxon>Streptosporangiales</taxon>
        <taxon>Thermomonosporaceae</taxon>
        <taxon>Actinomadura</taxon>
    </lineage>
</organism>
<dbReference type="Pfam" id="PF00440">
    <property type="entry name" value="TetR_N"/>
    <property type="match status" value="1"/>
</dbReference>
<dbReference type="Pfam" id="PF02909">
    <property type="entry name" value="TetR_C_1"/>
    <property type="match status" value="1"/>
</dbReference>
<evidence type="ECO:0000256" key="3">
    <source>
        <dbReference type="ARBA" id="ARBA00023125"/>
    </source>
</evidence>
<evidence type="ECO:0000259" key="7">
    <source>
        <dbReference type="PROSITE" id="PS50977"/>
    </source>
</evidence>
<evidence type="ECO:0000313" key="8">
    <source>
        <dbReference type="EMBL" id="MBO2454943.1"/>
    </source>
</evidence>
<keyword evidence="4" id="KW-0804">Transcription</keyword>
<dbReference type="InterPro" id="IPR003012">
    <property type="entry name" value="Tet_transcr_reg_TetR"/>
</dbReference>
<feature type="region of interest" description="Disordered" evidence="6">
    <location>
        <begin position="180"/>
        <end position="204"/>
    </location>
</feature>
<evidence type="ECO:0000256" key="4">
    <source>
        <dbReference type="ARBA" id="ARBA00023163"/>
    </source>
</evidence>
<feature type="DNA-binding region" description="H-T-H motif" evidence="5">
    <location>
        <begin position="227"/>
        <end position="246"/>
    </location>
</feature>
<evidence type="ECO:0000313" key="9">
    <source>
        <dbReference type="Proteomes" id="UP000669179"/>
    </source>
</evidence>
<dbReference type="PANTHER" id="PTHR30137:SF6">
    <property type="entry name" value="LUCIFERASE-LIKE MONOOXYGENASE"/>
    <property type="match status" value="1"/>
</dbReference>
<protein>
    <submittedName>
        <fullName evidence="8">LLM class flavin-dependent oxidoreductase</fullName>
    </submittedName>
</protein>
<proteinExistence type="predicted"/>
<dbReference type="PRINTS" id="PR00400">
    <property type="entry name" value="TETREPRESSOR"/>
</dbReference>
<dbReference type="GO" id="GO:0045892">
    <property type="term" value="P:negative regulation of DNA-templated transcription"/>
    <property type="evidence" value="ECO:0007669"/>
    <property type="project" value="InterPro"/>
</dbReference>
<dbReference type="GO" id="GO:0046677">
    <property type="term" value="P:response to antibiotic"/>
    <property type="evidence" value="ECO:0007669"/>
    <property type="project" value="InterPro"/>
</dbReference>
<keyword evidence="3 5" id="KW-0238">DNA-binding</keyword>
<dbReference type="SUPFAM" id="SSF46689">
    <property type="entry name" value="Homeodomain-like"/>
    <property type="match status" value="1"/>
</dbReference>
<keyword evidence="9" id="KW-1185">Reference proteome</keyword>
<feature type="domain" description="HTH tetR-type" evidence="7">
    <location>
        <begin position="204"/>
        <end position="264"/>
    </location>
</feature>
<dbReference type="InterPro" id="IPR036271">
    <property type="entry name" value="Tet_transcr_reg_TetR-rel_C_sf"/>
</dbReference>
<evidence type="ECO:0000256" key="5">
    <source>
        <dbReference type="PROSITE-ProRule" id="PRU00335"/>
    </source>
</evidence>
<dbReference type="AlphaFoldDB" id="A0A939T990"/>
<name>A0A939T990_9ACTN</name>
<dbReference type="Proteomes" id="UP000669179">
    <property type="component" value="Unassembled WGS sequence"/>
</dbReference>
<dbReference type="InterPro" id="IPR004111">
    <property type="entry name" value="Repressor_TetR_C"/>
</dbReference>
<keyword evidence="1" id="KW-0678">Repressor</keyword>
<evidence type="ECO:0000256" key="6">
    <source>
        <dbReference type="SAM" id="MobiDB-lite"/>
    </source>
</evidence>
<dbReference type="EMBL" id="JAGEOJ010000030">
    <property type="protein sequence ID" value="MBO2454943.1"/>
    <property type="molecule type" value="Genomic_DNA"/>
</dbReference>
<dbReference type="SUPFAM" id="SSF48498">
    <property type="entry name" value="Tetracyclin repressor-like, C-terminal domain"/>
    <property type="match status" value="1"/>
</dbReference>
<dbReference type="GO" id="GO:0016705">
    <property type="term" value="F:oxidoreductase activity, acting on paired donors, with incorporation or reduction of molecular oxygen"/>
    <property type="evidence" value="ECO:0007669"/>
    <property type="project" value="InterPro"/>
</dbReference>
<dbReference type="PROSITE" id="PS50977">
    <property type="entry name" value="HTH_TETR_2"/>
    <property type="match status" value="1"/>
</dbReference>
<evidence type="ECO:0000256" key="1">
    <source>
        <dbReference type="ARBA" id="ARBA00022491"/>
    </source>
</evidence>
<evidence type="ECO:0000256" key="2">
    <source>
        <dbReference type="ARBA" id="ARBA00023015"/>
    </source>
</evidence>
<dbReference type="PANTHER" id="PTHR30137">
    <property type="entry name" value="LUCIFERASE-LIKE MONOOXYGENASE"/>
    <property type="match status" value="1"/>
</dbReference>
<sequence length="422" mass="45615">MKHGISLLPDCRPARRPARDYFADVLEVARIADAAGIDYIKMTEHYLKDYGGYCPSPLGFLASVASCTSQIRLMTGCIQAAFHHPVQIAAETAMVDAISDGRLEVGFARAWLPYEFEAFGVPLDESRARFQATIEAVLRLWTEEKVTEEITMRRAADCAIGSLTSLGAGITRLAFASPARNRKREGAMPPARRPGAGSSPDRSPVTVTTVVAVALQMLEEEGLEALTMRRVAGRLGMQAPSLYWHISGKDELLDLVADALLAGLDLSALAAEGGDWEDALIGLAIAYRDYLKARRDAARVLAGRFIAGPAFIRNSEIMLGLLHDAGMPTRDATYALHLIVTYVQGFVLQETVPMSAQEAAESRGATLEQLRATLRDLPPAEFPRVRDGADDLTSADVDGRFVFGIKCITAGLPRVTAAPDEA</sequence>
<dbReference type="PRINTS" id="PR00455">
    <property type="entry name" value="HTHTETR"/>
</dbReference>
<keyword evidence="2" id="KW-0805">Transcription regulation</keyword>
<accession>A0A939T990</accession>
<gene>
    <name evidence="8" type="ORF">J4573_48205</name>
</gene>
<dbReference type="Pfam" id="PF00296">
    <property type="entry name" value="Bac_luciferase"/>
    <property type="match status" value="1"/>
</dbReference>
<dbReference type="InterPro" id="IPR050766">
    <property type="entry name" value="Bact_Lucif_Oxidored"/>
</dbReference>
<dbReference type="InterPro" id="IPR036661">
    <property type="entry name" value="Luciferase-like_sf"/>
</dbReference>
<dbReference type="InterPro" id="IPR011251">
    <property type="entry name" value="Luciferase-like_dom"/>
</dbReference>
<dbReference type="SUPFAM" id="SSF51679">
    <property type="entry name" value="Bacterial luciferase-like"/>
    <property type="match status" value="1"/>
</dbReference>
<dbReference type="GO" id="GO:0003677">
    <property type="term" value="F:DNA binding"/>
    <property type="evidence" value="ECO:0007669"/>
    <property type="project" value="UniProtKB-UniRule"/>
</dbReference>
<dbReference type="Gene3D" id="1.10.357.10">
    <property type="entry name" value="Tetracycline Repressor, domain 2"/>
    <property type="match status" value="1"/>
</dbReference>
<dbReference type="InterPro" id="IPR009057">
    <property type="entry name" value="Homeodomain-like_sf"/>
</dbReference>